<dbReference type="KEGG" id="vg:24607979"/>
<dbReference type="OrthoDB" id="36768at10239"/>
<dbReference type="EMBL" id="KM236246">
    <property type="protein sequence ID" value="AIW03634.1"/>
    <property type="molecule type" value="Genomic_DNA"/>
</dbReference>
<dbReference type="RefSeq" id="YP_009151568.1">
    <property type="nucleotide sequence ID" value="NC_027374.1"/>
</dbReference>
<dbReference type="GeneID" id="24608211"/>
<evidence type="ECO:0000256" key="1">
    <source>
        <dbReference type="SAM" id="Coils"/>
    </source>
</evidence>
<keyword evidence="1" id="KW-0175">Coiled coil</keyword>
<sequence length="79" mass="9442">MLLNELAIQIESLENKYERLEEALDHARTEEQADLIEYRMSEISELLEAAREDYAHQAGYEGLDDYEYNGLNREDFYEY</sequence>
<gene>
    <name evidence="3" type="ORF">CPT_Moonbeam236</name>
    <name evidence="2" type="ORF">CPT_Moonbeam5</name>
</gene>
<dbReference type="Proteomes" id="UP000030207">
    <property type="component" value="Segment"/>
</dbReference>
<proteinExistence type="predicted"/>
<dbReference type="RefSeq" id="YP_009151799.1">
    <property type="nucleotide sequence ID" value="NC_027374.1"/>
</dbReference>
<accession>A0A0A0RUY7</accession>
<feature type="coiled-coil region" evidence="1">
    <location>
        <begin position="3"/>
        <end position="30"/>
    </location>
</feature>
<reference evidence="2 4" key="1">
    <citation type="submission" date="2014-07" db="EMBL/GenBank/DDBJ databases">
        <title>Complete Genome of Bacillus megaterium Myophage Moonbeam.</title>
        <authorList>
            <person name="Cadungog J.N."/>
            <person name="Khatemi B.E."/>
            <person name="Hernandez A.C."/>
            <person name="Everett G.F.K."/>
        </authorList>
    </citation>
    <scope>NUCLEOTIDE SEQUENCE [LARGE SCALE GENOMIC DNA]</scope>
</reference>
<evidence type="ECO:0000313" key="4">
    <source>
        <dbReference type="Proteomes" id="UP000030207"/>
    </source>
</evidence>
<evidence type="ECO:0000313" key="2">
    <source>
        <dbReference type="EMBL" id="AIW03403.1"/>
    </source>
</evidence>
<organism evidence="2 4">
    <name type="scientific">Bacillus phage Moonbeam</name>
    <dbReference type="NCBI Taxonomy" id="1540091"/>
    <lineage>
        <taxon>Viruses</taxon>
        <taxon>Duplodnaviria</taxon>
        <taxon>Heunggongvirae</taxon>
        <taxon>Uroviricota</taxon>
        <taxon>Caudoviricetes</taxon>
        <taxon>Herelleviridae</taxon>
        <taxon>Bastillevirinae</taxon>
        <taxon>Moonbeamvirus</taxon>
        <taxon>Moonbeamvirus moonbeam</taxon>
    </lineage>
</organism>
<dbReference type="EMBL" id="KM236246">
    <property type="protein sequence ID" value="AIW03403.1"/>
    <property type="molecule type" value="Genomic_DNA"/>
</dbReference>
<dbReference type="KEGG" id="vg:24608211"/>
<keyword evidence="4" id="KW-1185">Reference proteome</keyword>
<evidence type="ECO:0000313" key="3">
    <source>
        <dbReference type="EMBL" id="AIW03634.1"/>
    </source>
</evidence>
<name>A0A0A0RUY7_9CAUD</name>
<dbReference type="GeneID" id="24607979"/>
<protein>
    <submittedName>
        <fullName evidence="2">Uncharacterized protein</fullName>
    </submittedName>
</protein>